<feature type="region of interest" description="Disordered" evidence="1">
    <location>
        <begin position="183"/>
        <end position="202"/>
    </location>
</feature>
<keyword evidence="3" id="KW-1185">Reference proteome</keyword>
<gene>
    <name evidence="2" type="ORF">LTRI10_LOCUS13160</name>
</gene>
<dbReference type="EMBL" id="OZ034815">
    <property type="protein sequence ID" value="CAL1371075.1"/>
    <property type="molecule type" value="Genomic_DNA"/>
</dbReference>
<accession>A0AAV2DB10</accession>
<protein>
    <submittedName>
        <fullName evidence="2">Uncharacterized protein</fullName>
    </submittedName>
</protein>
<organism evidence="2 3">
    <name type="scientific">Linum trigynum</name>
    <dbReference type="NCBI Taxonomy" id="586398"/>
    <lineage>
        <taxon>Eukaryota</taxon>
        <taxon>Viridiplantae</taxon>
        <taxon>Streptophyta</taxon>
        <taxon>Embryophyta</taxon>
        <taxon>Tracheophyta</taxon>
        <taxon>Spermatophyta</taxon>
        <taxon>Magnoliopsida</taxon>
        <taxon>eudicotyledons</taxon>
        <taxon>Gunneridae</taxon>
        <taxon>Pentapetalae</taxon>
        <taxon>rosids</taxon>
        <taxon>fabids</taxon>
        <taxon>Malpighiales</taxon>
        <taxon>Linaceae</taxon>
        <taxon>Linum</taxon>
    </lineage>
</organism>
<evidence type="ECO:0000256" key="1">
    <source>
        <dbReference type="SAM" id="MobiDB-lite"/>
    </source>
</evidence>
<reference evidence="2 3" key="1">
    <citation type="submission" date="2024-04" db="EMBL/GenBank/DDBJ databases">
        <authorList>
            <person name="Fracassetti M."/>
        </authorList>
    </citation>
    <scope>NUCLEOTIDE SEQUENCE [LARGE SCALE GENOMIC DNA]</scope>
</reference>
<dbReference type="Proteomes" id="UP001497516">
    <property type="component" value="Chromosome 2"/>
</dbReference>
<name>A0AAV2DB10_9ROSI</name>
<evidence type="ECO:0000313" key="2">
    <source>
        <dbReference type="EMBL" id="CAL1371075.1"/>
    </source>
</evidence>
<dbReference type="AlphaFoldDB" id="A0AAV2DB10"/>
<evidence type="ECO:0000313" key="3">
    <source>
        <dbReference type="Proteomes" id="UP001497516"/>
    </source>
</evidence>
<proteinExistence type="predicted"/>
<sequence length="214" mass="24246">MDEEIFHELCIEFYSTFSHIIPASKKSRFRVEFMQGGQPQVVTYDGFAQAMGLDTAHMTMMERQYTVDFDYQDAFRALCCPEHEQSEFEGSKTKAIKLKTLWRILHTLLTKFVVPSLQSGHLMTNRGLIALHSMRSPAEPIHLESLIDAYGRHHHKDSPILPGGSGPLHQRRKDGAFHSGDIVQSEAGTPGRERSGVPQWTPTLPRPFAPLLYL</sequence>